<keyword evidence="2" id="KW-1185">Reference proteome</keyword>
<gene>
    <name evidence="1" type="ORF">HNY73_007735</name>
</gene>
<proteinExistence type="predicted"/>
<dbReference type="AlphaFoldDB" id="A0A8T0FHG5"/>
<comment type="caution">
    <text evidence="1">The sequence shown here is derived from an EMBL/GenBank/DDBJ whole genome shotgun (WGS) entry which is preliminary data.</text>
</comment>
<organism evidence="1 2">
    <name type="scientific">Argiope bruennichi</name>
    <name type="common">Wasp spider</name>
    <name type="synonym">Aranea bruennichi</name>
    <dbReference type="NCBI Taxonomy" id="94029"/>
    <lineage>
        <taxon>Eukaryota</taxon>
        <taxon>Metazoa</taxon>
        <taxon>Ecdysozoa</taxon>
        <taxon>Arthropoda</taxon>
        <taxon>Chelicerata</taxon>
        <taxon>Arachnida</taxon>
        <taxon>Araneae</taxon>
        <taxon>Araneomorphae</taxon>
        <taxon>Entelegynae</taxon>
        <taxon>Araneoidea</taxon>
        <taxon>Araneidae</taxon>
        <taxon>Argiope</taxon>
    </lineage>
</organism>
<dbReference type="EMBL" id="JABXBU010000012">
    <property type="protein sequence ID" value="KAF8789825.1"/>
    <property type="molecule type" value="Genomic_DNA"/>
</dbReference>
<protein>
    <submittedName>
        <fullName evidence="1">Uncharacterized protein</fullName>
    </submittedName>
</protein>
<dbReference type="Proteomes" id="UP000807504">
    <property type="component" value="Unassembled WGS sequence"/>
</dbReference>
<reference evidence="1" key="2">
    <citation type="submission" date="2020-06" db="EMBL/GenBank/DDBJ databases">
        <authorList>
            <person name="Sheffer M."/>
        </authorList>
    </citation>
    <scope>NUCLEOTIDE SEQUENCE</scope>
</reference>
<evidence type="ECO:0000313" key="2">
    <source>
        <dbReference type="Proteomes" id="UP000807504"/>
    </source>
</evidence>
<accession>A0A8T0FHG5</accession>
<reference evidence="1" key="1">
    <citation type="journal article" date="2020" name="bioRxiv">
        <title>Chromosome-level reference genome of the European wasp spider Argiope bruennichi: a resource for studies on range expansion and evolutionary adaptation.</title>
        <authorList>
            <person name="Sheffer M.M."/>
            <person name="Hoppe A."/>
            <person name="Krehenwinkel H."/>
            <person name="Uhl G."/>
            <person name="Kuss A.W."/>
            <person name="Jensen L."/>
            <person name="Jensen C."/>
            <person name="Gillespie R.G."/>
            <person name="Hoff K.J."/>
            <person name="Prost S."/>
        </authorList>
    </citation>
    <scope>NUCLEOTIDE SEQUENCE</scope>
</reference>
<evidence type="ECO:0000313" key="1">
    <source>
        <dbReference type="EMBL" id="KAF8789825.1"/>
    </source>
</evidence>
<name>A0A8T0FHG5_ARGBR</name>
<sequence length="95" mass="10847">MTEQSTYRYSKVIGIGHFQSKRGPTATLHHFNQQHSSAELQSRDHELLREPLGIYWKPSGQQTFTRGVWDLQLPQQLPKEADSEGVAVQTMKIIA</sequence>